<dbReference type="InterPro" id="IPR011042">
    <property type="entry name" value="6-blade_b-propeller_TolB-like"/>
</dbReference>
<dbReference type="Gene3D" id="2.120.10.30">
    <property type="entry name" value="TolB, C-terminal domain"/>
    <property type="match status" value="2"/>
</dbReference>
<gene>
    <name evidence="6" type="ORF">GA0061094_1764</name>
</gene>
<dbReference type="FunFam" id="3.40.50.1820:FF:000028">
    <property type="entry name" value="S9 family peptidase"/>
    <property type="match status" value="1"/>
</dbReference>
<sequence length="656" mass="74346">MNSNAINIKDLYQIKALSDPRLSPDGKAVVFVQTVMDEEKDDYLSCLFCLEPGTGKTAQWTFGKEKVSSPRWSPDGGRIAFISNRTGNPELYVMNRNGGEAEQVTTAGRGISNPVWSPCGTKIACVIRLEKGESLQGDNEEKEDKIKPFVASSMKYKSDDRGFHDDRYAQIVLIDLAQNEMKRLTDDEHDYALHTWHGSNIAYSADFEENKDFSFTSALYLFDLKSKTSRRVSEEEGYYVGASFSPDGRYLAYIGHNREYENATQNKIHLYNMESGISLSLIEAMDLPVGDYLNSDSIQGSSQSGIVWSKDNESFYFIASDRGNTILYYAHIEGAVYPALFEEEQHIYGFDFHSEGQKAVLAMSKPEQPGELYTLHVPTGKIEKMTDVNAGWLNGRQLSSPEMFMIDGGDGLPLQGWIMKPVNFSEGNKYPLIVEIHGGPHTMYGNTFFHELQLLAGSGYGVLYIKPRGSHGYGQAFVDAVRGDYGGGDYRDIMAAVDYVLEEYKWIDDSRLGVTGGSYGGFMTNWIISHSDRFKAAVTQRSISNWISFYGVSDIGYYFSEWQMKCELHDIETLWKHSPLAYVKNIHTPLLILHSEKDYRCPIEQAEQLYIALKRDGKQSRFVRFPESNHNLSRTGRPSLREARLQEIIDWFDRYL</sequence>
<keyword evidence="7" id="KW-1185">Reference proteome</keyword>
<dbReference type="Pfam" id="PF07676">
    <property type="entry name" value="PD40"/>
    <property type="match status" value="2"/>
</dbReference>
<dbReference type="InterPro" id="IPR029058">
    <property type="entry name" value="AB_hydrolase_fold"/>
</dbReference>
<reference evidence="7" key="1">
    <citation type="submission" date="2016-08" db="EMBL/GenBank/DDBJ databases">
        <authorList>
            <person name="Varghese N."/>
            <person name="Submissions Spin"/>
        </authorList>
    </citation>
    <scope>NUCLEOTIDE SEQUENCE [LARGE SCALE GENOMIC DNA]</scope>
    <source>
        <strain evidence="7">SGD-1123</strain>
    </source>
</reference>
<dbReference type="GO" id="GO:0004177">
    <property type="term" value="F:aminopeptidase activity"/>
    <property type="evidence" value="ECO:0007669"/>
    <property type="project" value="UniProtKB-KW"/>
</dbReference>
<evidence type="ECO:0000256" key="2">
    <source>
        <dbReference type="ARBA" id="ARBA00022670"/>
    </source>
</evidence>
<dbReference type="OrthoDB" id="108903at2"/>
<dbReference type="InterPro" id="IPR011659">
    <property type="entry name" value="WD40"/>
</dbReference>
<dbReference type="SUPFAM" id="SSF53474">
    <property type="entry name" value="alpha/beta-Hydrolases"/>
    <property type="match status" value="1"/>
</dbReference>
<proteinExistence type="inferred from homology"/>
<accession>A0A0V8HJ27</accession>
<evidence type="ECO:0000313" key="7">
    <source>
        <dbReference type="Proteomes" id="UP000181997"/>
    </source>
</evidence>
<evidence type="ECO:0000256" key="4">
    <source>
        <dbReference type="ARBA" id="ARBA00022825"/>
    </source>
</evidence>
<keyword evidence="3" id="KW-0378">Hydrolase</keyword>
<dbReference type="Gene3D" id="3.40.50.1820">
    <property type="entry name" value="alpha/beta hydrolase"/>
    <property type="match status" value="1"/>
</dbReference>
<protein>
    <submittedName>
        <fullName evidence="6">Dipeptidyl aminopeptidase/acylaminoacyl peptidase</fullName>
    </submittedName>
</protein>
<dbReference type="GO" id="GO:0006508">
    <property type="term" value="P:proteolysis"/>
    <property type="evidence" value="ECO:0007669"/>
    <property type="project" value="UniProtKB-KW"/>
</dbReference>
<comment type="similarity">
    <text evidence="1">Belongs to the peptidase S9C family.</text>
</comment>
<keyword evidence="6" id="KW-0031">Aminopeptidase</keyword>
<dbReference type="InterPro" id="IPR001375">
    <property type="entry name" value="Peptidase_S9_cat"/>
</dbReference>
<dbReference type="PANTHER" id="PTHR42776:SF27">
    <property type="entry name" value="DIPEPTIDYL PEPTIDASE FAMILY MEMBER 6"/>
    <property type="match status" value="1"/>
</dbReference>
<keyword evidence="2" id="KW-0645">Protease</keyword>
<evidence type="ECO:0000256" key="1">
    <source>
        <dbReference type="ARBA" id="ARBA00010040"/>
    </source>
</evidence>
<dbReference type="SUPFAM" id="SSF82171">
    <property type="entry name" value="DPP6 N-terminal domain-like"/>
    <property type="match status" value="1"/>
</dbReference>
<keyword evidence="4" id="KW-0720">Serine protease</keyword>
<evidence type="ECO:0000256" key="3">
    <source>
        <dbReference type="ARBA" id="ARBA00022801"/>
    </source>
</evidence>
<feature type="domain" description="Peptidase S9 prolyl oligopeptidase catalytic" evidence="5">
    <location>
        <begin position="447"/>
        <end position="656"/>
    </location>
</feature>
<dbReference type="GO" id="GO:0004252">
    <property type="term" value="F:serine-type endopeptidase activity"/>
    <property type="evidence" value="ECO:0007669"/>
    <property type="project" value="TreeGrafter"/>
</dbReference>
<dbReference type="EMBL" id="FMAU01000002">
    <property type="protein sequence ID" value="SCC00148.1"/>
    <property type="molecule type" value="Genomic_DNA"/>
</dbReference>
<dbReference type="RefSeq" id="WP_058298206.1">
    <property type="nucleotide sequence ID" value="NZ_FMAU01000002.1"/>
</dbReference>
<dbReference type="Pfam" id="PF00326">
    <property type="entry name" value="Peptidase_S9"/>
    <property type="match status" value="1"/>
</dbReference>
<evidence type="ECO:0000259" key="5">
    <source>
        <dbReference type="Pfam" id="PF00326"/>
    </source>
</evidence>
<dbReference type="PANTHER" id="PTHR42776">
    <property type="entry name" value="SERINE PEPTIDASE S9 FAMILY MEMBER"/>
    <property type="match status" value="1"/>
</dbReference>
<name>A0A0V8HJ27_9BACI</name>
<dbReference type="Proteomes" id="UP000181997">
    <property type="component" value="Unassembled WGS sequence"/>
</dbReference>
<organism evidence="6 7">
    <name type="scientific">[Bacillus] enclensis</name>
    <dbReference type="NCBI Taxonomy" id="1402860"/>
    <lineage>
        <taxon>Bacteria</taxon>
        <taxon>Bacillati</taxon>
        <taxon>Bacillota</taxon>
        <taxon>Bacilli</taxon>
        <taxon>Bacillales</taxon>
        <taxon>Bacillaceae</taxon>
        <taxon>Rossellomorea</taxon>
    </lineage>
</organism>
<dbReference type="AlphaFoldDB" id="A0A0V8HJ27"/>
<evidence type="ECO:0000313" key="6">
    <source>
        <dbReference type="EMBL" id="SCC00148.1"/>
    </source>
</evidence>